<protein>
    <submittedName>
        <fullName evidence="15">Stearoyl-CoA desaturase 5-like protein</fullName>
    </submittedName>
</protein>
<dbReference type="CDD" id="cd03505">
    <property type="entry name" value="Delta9-FADS-like"/>
    <property type="match status" value="1"/>
</dbReference>
<dbReference type="EMBL" id="NCKU01006970">
    <property type="protein sequence ID" value="RWS03008.1"/>
    <property type="molecule type" value="Genomic_DNA"/>
</dbReference>
<feature type="transmembrane region" description="Helical" evidence="14">
    <location>
        <begin position="74"/>
        <end position="96"/>
    </location>
</feature>
<dbReference type="PROSITE" id="PS00476">
    <property type="entry name" value="FATTY_ACID_DESATUR_1"/>
    <property type="match status" value="1"/>
</dbReference>
<evidence type="ECO:0000256" key="4">
    <source>
        <dbReference type="ARBA" id="ARBA00022692"/>
    </source>
</evidence>
<evidence type="ECO:0000256" key="12">
    <source>
        <dbReference type="ARBA" id="ARBA00023160"/>
    </source>
</evidence>
<feature type="transmembrane region" description="Helical" evidence="14">
    <location>
        <begin position="190"/>
        <end position="210"/>
    </location>
</feature>
<dbReference type="GO" id="GO:0004768">
    <property type="term" value="F:stearoyl-CoA 9-desaturase activity"/>
    <property type="evidence" value="ECO:0007669"/>
    <property type="project" value="TreeGrafter"/>
</dbReference>
<accession>A0A3S3NNI7</accession>
<keyword evidence="11 14" id="KW-0472">Membrane</keyword>
<evidence type="ECO:0000256" key="9">
    <source>
        <dbReference type="ARBA" id="ARBA00023004"/>
    </source>
</evidence>
<keyword evidence="3 13" id="KW-0444">Lipid biosynthesis</keyword>
<keyword evidence="4 13" id="KW-0812">Transmembrane</keyword>
<comment type="domain">
    <text evidence="13">The histidine box domains are involved in binding the catalytic metal ions.</text>
</comment>
<evidence type="ECO:0000256" key="2">
    <source>
        <dbReference type="ARBA" id="ARBA00009295"/>
    </source>
</evidence>
<evidence type="ECO:0000313" key="18">
    <source>
        <dbReference type="Proteomes" id="UP000285301"/>
    </source>
</evidence>
<evidence type="ECO:0000256" key="8">
    <source>
        <dbReference type="ARBA" id="ARBA00023002"/>
    </source>
</evidence>
<dbReference type="OrthoDB" id="6406588at2759"/>
<dbReference type="AlphaFoldDB" id="A0A3S3NNI7"/>
<dbReference type="GO" id="GO:0005506">
    <property type="term" value="F:iron ion binding"/>
    <property type="evidence" value="ECO:0007669"/>
    <property type="project" value="TreeGrafter"/>
</dbReference>
<organism evidence="15 18">
    <name type="scientific">Dinothrombium tinctorium</name>
    <dbReference type="NCBI Taxonomy" id="1965070"/>
    <lineage>
        <taxon>Eukaryota</taxon>
        <taxon>Metazoa</taxon>
        <taxon>Ecdysozoa</taxon>
        <taxon>Arthropoda</taxon>
        <taxon>Chelicerata</taxon>
        <taxon>Arachnida</taxon>
        <taxon>Acari</taxon>
        <taxon>Acariformes</taxon>
        <taxon>Trombidiformes</taxon>
        <taxon>Prostigmata</taxon>
        <taxon>Anystina</taxon>
        <taxon>Parasitengona</taxon>
        <taxon>Trombidioidea</taxon>
        <taxon>Trombidiidae</taxon>
        <taxon>Dinothrombium</taxon>
    </lineage>
</organism>
<keyword evidence="6" id="KW-0276">Fatty acid metabolism</keyword>
<dbReference type="EMBL" id="NCKU01000106">
    <property type="protein sequence ID" value="RWS17232.1"/>
    <property type="molecule type" value="Genomic_DNA"/>
</dbReference>
<reference evidence="15" key="2">
    <citation type="submission" date="2018-11" db="EMBL/GenBank/DDBJ databases">
        <title>Trombidioid mite genomics.</title>
        <authorList>
            <person name="Dong X."/>
        </authorList>
    </citation>
    <scope>NUCLEOTIDE SEQUENCE</scope>
    <source>
        <strain evidence="15">UoL-WK</strain>
    </source>
</reference>
<comment type="similarity">
    <text evidence="2 13">Belongs to the fatty acid desaturase type 1 family.</text>
</comment>
<dbReference type="Proteomes" id="UP000285301">
    <property type="component" value="Unassembled WGS sequence"/>
</dbReference>
<dbReference type="InterPro" id="IPR001522">
    <property type="entry name" value="FADS-1_CS"/>
</dbReference>
<dbReference type="PRINTS" id="PR00075">
    <property type="entry name" value="FACDDSATRASE"/>
</dbReference>
<name>A0A3S3NNI7_9ACAR</name>
<evidence type="ECO:0000256" key="3">
    <source>
        <dbReference type="ARBA" id="ARBA00022516"/>
    </source>
</evidence>
<evidence type="ECO:0000256" key="14">
    <source>
        <dbReference type="SAM" id="Phobius"/>
    </source>
</evidence>
<dbReference type="STRING" id="1965070.A0A3S3NNI7"/>
<keyword evidence="10" id="KW-0443">Lipid metabolism</keyword>
<reference evidence="15 18" key="1">
    <citation type="journal article" date="2018" name="Gigascience">
        <title>Genomes of trombidid mites reveal novel predicted allergens and laterally-transferred genes associated with secondary metabolism.</title>
        <authorList>
            <person name="Dong X."/>
            <person name="Chaisiri K."/>
            <person name="Xia D."/>
            <person name="Armstrong S.D."/>
            <person name="Fang Y."/>
            <person name="Donnelly M.J."/>
            <person name="Kadowaki T."/>
            <person name="McGarry J.W."/>
            <person name="Darby A.C."/>
            <person name="Makepeace B.L."/>
        </authorList>
    </citation>
    <scope>NUCLEOTIDE SEQUENCE [LARGE SCALE GENOMIC DNA]</scope>
    <source>
        <strain evidence="15">UoL-WK</strain>
    </source>
</reference>
<keyword evidence="7 14" id="KW-1133">Transmembrane helix</keyword>
<feature type="transmembrane region" description="Helical" evidence="14">
    <location>
        <begin position="286"/>
        <end position="307"/>
    </location>
</feature>
<evidence type="ECO:0000256" key="1">
    <source>
        <dbReference type="ARBA" id="ARBA00004141"/>
    </source>
</evidence>
<keyword evidence="9" id="KW-0408">Iron</keyword>
<evidence type="ECO:0000256" key="11">
    <source>
        <dbReference type="ARBA" id="ARBA00023136"/>
    </source>
</evidence>
<dbReference type="GO" id="GO:0006636">
    <property type="term" value="P:unsaturated fatty acid biosynthetic process"/>
    <property type="evidence" value="ECO:0007669"/>
    <property type="project" value="TreeGrafter"/>
</dbReference>
<comment type="cofactor">
    <cofactor evidence="13">
        <name>Fe(2+)</name>
        <dbReference type="ChEBI" id="CHEBI:29033"/>
    </cofactor>
</comment>
<feature type="transmembrane region" description="Helical" evidence="14">
    <location>
        <begin position="216"/>
        <end position="237"/>
    </location>
</feature>
<evidence type="ECO:0000313" key="15">
    <source>
        <dbReference type="EMBL" id="RWS03008.1"/>
    </source>
</evidence>
<evidence type="ECO:0000256" key="5">
    <source>
        <dbReference type="ARBA" id="ARBA00022723"/>
    </source>
</evidence>
<evidence type="ECO:0000256" key="13">
    <source>
        <dbReference type="RuleBase" id="RU000581"/>
    </source>
</evidence>
<dbReference type="PANTHER" id="PTHR11351">
    <property type="entry name" value="ACYL-COA DESATURASE"/>
    <property type="match status" value="1"/>
</dbReference>
<comment type="caution">
    <text evidence="15">The sequence shown here is derived from an EMBL/GenBank/DDBJ whole genome shotgun (WGS) entry which is preliminary data.</text>
</comment>
<dbReference type="InterPro" id="IPR015876">
    <property type="entry name" value="Acyl-CoA_DS"/>
</dbReference>
<dbReference type="GO" id="GO:0005789">
    <property type="term" value="C:endoplasmic reticulum membrane"/>
    <property type="evidence" value="ECO:0007669"/>
    <property type="project" value="TreeGrafter"/>
</dbReference>
<keyword evidence="5" id="KW-0479">Metal-binding</keyword>
<evidence type="ECO:0000256" key="6">
    <source>
        <dbReference type="ARBA" id="ARBA00022832"/>
    </source>
</evidence>
<keyword evidence="12 13" id="KW-0275">Fatty acid biosynthesis</keyword>
<comment type="subcellular location">
    <subcellularLocation>
        <location evidence="1">Membrane</location>
        <topology evidence="1">Multi-pass membrane protein</topology>
    </subcellularLocation>
</comment>
<gene>
    <name evidence="16" type="ORF">B4U79_00903</name>
    <name evidence="15" type="ORF">B4U79_05463</name>
    <name evidence="17" type="ORF">B4U79_08079</name>
</gene>
<feature type="transmembrane region" description="Helical" evidence="14">
    <location>
        <begin position="258"/>
        <end position="274"/>
    </location>
</feature>
<keyword evidence="18" id="KW-1185">Reference proteome</keyword>
<proteinExistence type="inferred from homology"/>
<dbReference type="PANTHER" id="PTHR11351:SF31">
    <property type="entry name" value="DESATURASE 1, ISOFORM A-RELATED"/>
    <property type="match status" value="1"/>
</dbReference>
<evidence type="ECO:0000313" key="17">
    <source>
        <dbReference type="EMBL" id="RWS17232.1"/>
    </source>
</evidence>
<keyword evidence="8 13" id="KW-0560">Oxidoreductase</keyword>
<sequence>VAKVGFLSKINVNCFFAEMKETKVKNGRQEAKHYIQQKHCAKIVWKNVFLFAILHTSLIYGLFALIFIKPWKTILFAFVYGVFGGLGVTAGAHRLWSHRAYKAKLPLRIFLAIMQSVAGQNHIYEWCRDHRVHHKFSETDADPHNAKRGFFFSHMGWLCVRKHPDVIEKGKNVAVDDLLKDPVVVFQKRYFYPMSFLFCFLIPTVIPVVIWRETFITSFMIAFMARYCLALHMTWLVNSAAHMWGYRPYDRKIGARENIFVAIGAMGEGFHNYHHKFPFDYSTSELGLKFNFTTFFINLMAFLGQAYDLKRATRQSIENCKQKVLADETK</sequence>
<evidence type="ECO:0000256" key="10">
    <source>
        <dbReference type="ARBA" id="ARBA00023098"/>
    </source>
</evidence>
<feature type="transmembrane region" description="Helical" evidence="14">
    <location>
        <begin position="48"/>
        <end position="68"/>
    </location>
</feature>
<evidence type="ECO:0000256" key="7">
    <source>
        <dbReference type="ARBA" id="ARBA00022989"/>
    </source>
</evidence>
<dbReference type="EMBL" id="NCKU01006969">
    <property type="protein sequence ID" value="RWS03010.1"/>
    <property type="molecule type" value="Genomic_DNA"/>
</dbReference>
<evidence type="ECO:0000313" key="16">
    <source>
        <dbReference type="EMBL" id="RWS03010.1"/>
    </source>
</evidence>
<feature type="non-terminal residue" evidence="15">
    <location>
        <position position="1"/>
    </location>
</feature>